<dbReference type="InterPro" id="IPR050121">
    <property type="entry name" value="Cytochrome_P450_monoxygenase"/>
</dbReference>
<keyword evidence="10" id="KW-0812">Transmembrane</keyword>
<keyword evidence="10" id="KW-0472">Membrane</keyword>
<sequence>MALVFYISTAIIAYAIALVVYRLRFSKLAKFPGPRLAAATLWYEFYYDVICRGKYIFKIEEMHKTYGPIVRISPFELHVNDPDFYDALYSHTAPRNKYDWFASQFGYMDTAFSTVDHDVHRPRRKAISPYFSKSKVREAEPIIEKLVNRLCDRLTDFQNTNTPVDIAAALSCFLADAISEYTIGKPLHLLDDPSFVPHWRKSVGQMAETAGVAKHIPAIHLIRTILPVSWLSALIPGMALINDYSTQCRKEIDTIIENSESGHKSLAERNTLFAELVNSDLPPQEKSAERLQHEMEIILSAATEAPTIVLTTITFYLLNDPEKLSKLKRELAEAERSQGHPLTTGVIYEGLRIGHGVSARLARVVPDQPLPFQLWVIPPNTPVSMTSVMIHRNRAIFPQPDEFIPERWVNKEERHQLSRYIISFSKGSRMCAGVNLAFAEFYLATAKLFQRLNMELYDTTVDNVTLKHDLNIPRWSLDGPDVQVLIK</sequence>
<keyword evidence="12" id="KW-1185">Reference proteome</keyword>
<dbReference type="Gene3D" id="1.10.630.10">
    <property type="entry name" value="Cytochrome P450"/>
    <property type="match status" value="1"/>
</dbReference>
<keyword evidence="4 8" id="KW-0479">Metal-binding</keyword>
<dbReference type="GO" id="GO:0005506">
    <property type="term" value="F:iron ion binding"/>
    <property type="evidence" value="ECO:0007669"/>
    <property type="project" value="InterPro"/>
</dbReference>
<evidence type="ECO:0000256" key="6">
    <source>
        <dbReference type="ARBA" id="ARBA00023004"/>
    </source>
</evidence>
<dbReference type="PANTHER" id="PTHR24305:SF157">
    <property type="entry name" value="N-ACETYLTRYPTOPHAN 6-HYDROXYLASE IVOC-RELATED"/>
    <property type="match status" value="1"/>
</dbReference>
<dbReference type="PANTHER" id="PTHR24305">
    <property type="entry name" value="CYTOCHROME P450"/>
    <property type="match status" value="1"/>
</dbReference>
<dbReference type="GO" id="GO:0004497">
    <property type="term" value="F:monooxygenase activity"/>
    <property type="evidence" value="ECO:0007669"/>
    <property type="project" value="UniProtKB-KW"/>
</dbReference>
<comment type="cofactor">
    <cofactor evidence="1 8">
        <name>heme</name>
        <dbReference type="ChEBI" id="CHEBI:30413"/>
    </cofactor>
</comment>
<keyword evidence="7 9" id="KW-0503">Monooxygenase</keyword>
<dbReference type="STRING" id="1073089.A0A1L9RXN7"/>
<evidence type="ECO:0000256" key="4">
    <source>
        <dbReference type="ARBA" id="ARBA00022723"/>
    </source>
</evidence>
<dbReference type="RefSeq" id="XP_040693284.1">
    <property type="nucleotide sequence ID" value="XM_040829590.1"/>
</dbReference>
<dbReference type="GO" id="GO:0016705">
    <property type="term" value="F:oxidoreductase activity, acting on paired donors, with incorporation or reduction of molecular oxygen"/>
    <property type="evidence" value="ECO:0007669"/>
    <property type="project" value="InterPro"/>
</dbReference>
<dbReference type="InterPro" id="IPR001128">
    <property type="entry name" value="Cyt_P450"/>
</dbReference>
<evidence type="ECO:0008006" key="13">
    <source>
        <dbReference type="Google" id="ProtNLM"/>
    </source>
</evidence>
<dbReference type="Proteomes" id="UP000184383">
    <property type="component" value="Unassembled WGS sequence"/>
</dbReference>
<dbReference type="Pfam" id="PF00067">
    <property type="entry name" value="p450"/>
    <property type="match status" value="1"/>
</dbReference>
<evidence type="ECO:0000313" key="11">
    <source>
        <dbReference type="EMBL" id="OJJ39608.1"/>
    </source>
</evidence>
<keyword evidence="6 8" id="KW-0408">Iron</keyword>
<feature type="transmembrane region" description="Helical" evidence="10">
    <location>
        <begin position="6"/>
        <end position="25"/>
    </location>
</feature>
<evidence type="ECO:0000256" key="2">
    <source>
        <dbReference type="ARBA" id="ARBA00010617"/>
    </source>
</evidence>
<reference evidence="12" key="1">
    <citation type="journal article" date="2017" name="Genome Biol.">
        <title>Comparative genomics reveals high biological diversity and specific adaptations in the industrially and medically important fungal genus Aspergillus.</title>
        <authorList>
            <person name="de Vries R.P."/>
            <person name="Riley R."/>
            <person name="Wiebenga A."/>
            <person name="Aguilar-Osorio G."/>
            <person name="Amillis S."/>
            <person name="Uchima C.A."/>
            <person name="Anderluh G."/>
            <person name="Asadollahi M."/>
            <person name="Askin M."/>
            <person name="Barry K."/>
            <person name="Battaglia E."/>
            <person name="Bayram O."/>
            <person name="Benocci T."/>
            <person name="Braus-Stromeyer S.A."/>
            <person name="Caldana C."/>
            <person name="Canovas D."/>
            <person name="Cerqueira G.C."/>
            <person name="Chen F."/>
            <person name="Chen W."/>
            <person name="Choi C."/>
            <person name="Clum A."/>
            <person name="Dos Santos R.A."/>
            <person name="Damasio A.R."/>
            <person name="Diallinas G."/>
            <person name="Emri T."/>
            <person name="Fekete E."/>
            <person name="Flipphi M."/>
            <person name="Freyberg S."/>
            <person name="Gallo A."/>
            <person name="Gournas C."/>
            <person name="Habgood R."/>
            <person name="Hainaut M."/>
            <person name="Harispe M.L."/>
            <person name="Henrissat B."/>
            <person name="Hilden K.S."/>
            <person name="Hope R."/>
            <person name="Hossain A."/>
            <person name="Karabika E."/>
            <person name="Karaffa L."/>
            <person name="Karanyi Z."/>
            <person name="Krasevec N."/>
            <person name="Kuo A."/>
            <person name="Kusch H."/>
            <person name="LaButti K."/>
            <person name="Lagendijk E.L."/>
            <person name="Lapidus A."/>
            <person name="Levasseur A."/>
            <person name="Lindquist E."/>
            <person name="Lipzen A."/>
            <person name="Logrieco A.F."/>
            <person name="MacCabe A."/>
            <person name="Maekelae M.R."/>
            <person name="Malavazi I."/>
            <person name="Melin P."/>
            <person name="Meyer V."/>
            <person name="Mielnichuk N."/>
            <person name="Miskei M."/>
            <person name="Molnar A.P."/>
            <person name="Mule G."/>
            <person name="Ngan C.Y."/>
            <person name="Orejas M."/>
            <person name="Orosz E."/>
            <person name="Ouedraogo J.P."/>
            <person name="Overkamp K.M."/>
            <person name="Park H.-S."/>
            <person name="Perrone G."/>
            <person name="Piumi F."/>
            <person name="Punt P.J."/>
            <person name="Ram A.F."/>
            <person name="Ramon A."/>
            <person name="Rauscher S."/>
            <person name="Record E."/>
            <person name="Riano-Pachon D.M."/>
            <person name="Robert V."/>
            <person name="Roehrig J."/>
            <person name="Ruller R."/>
            <person name="Salamov A."/>
            <person name="Salih N.S."/>
            <person name="Samson R.A."/>
            <person name="Sandor E."/>
            <person name="Sanguinetti M."/>
            <person name="Schuetze T."/>
            <person name="Sepcic K."/>
            <person name="Shelest E."/>
            <person name="Sherlock G."/>
            <person name="Sophianopoulou V."/>
            <person name="Squina F.M."/>
            <person name="Sun H."/>
            <person name="Susca A."/>
            <person name="Todd R.B."/>
            <person name="Tsang A."/>
            <person name="Unkles S.E."/>
            <person name="van de Wiele N."/>
            <person name="van Rossen-Uffink D."/>
            <person name="Oliveira J.V."/>
            <person name="Vesth T.C."/>
            <person name="Visser J."/>
            <person name="Yu J.-H."/>
            <person name="Zhou M."/>
            <person name="Andersen M.R."/>
            <person name="Archer D.B."/>
            <person name="Baker S.E."/>
            <person name="Benoit I."/>
            <person name="Brakhage A.A."/>
            <person name="Braus G.H."/>
            <person name="Fischer R."/>
            <person name="Frisvad J.C."/>
            <person name="Goldman G.H."/>
            <person name="Houbraken J."/>
            <person name="Oakley B."/>
            <person name="Pocsi I."/>
            <person name="Scazzocchio C."/>
            <person name="Seiboth B."/>
            <person name="vanKuyk P.A."/>
            <person name="Wortman J."/>
            <person name="Dyer P.S."/>
            <person name="Grigoriev I.V."/>
        </authorList>
    </citation>
    <scope>NUCLEOTIDE SEQUENCE [LARGE SCALE GENOMIC DNA]</scope>
    <source>
        <strain evidence="12">DTO 134E9</strain>
    </source>
</reference>
<dbReference type="VEuPathDB" id="FungiDB:ASPWEDRAFT_150897"/>
<evidence type="ECO:0000256" key="8">
    <source>
        <dbReference type="PIRSR" id="PIRSR602401-1"/>
    </source>
</evidence>
<keyword evidence="10" id="KW-1133">Transmembrane helix</keyword>
<dbReference type="GeneID" id="63745438"/>
<dbReference type="AlphaFoldDB" id="A0A1L9RXN7"/>
<protein>
    <recommendedName>
        <fullName evidence="13">Cytochrome P450</fullName>
    </recommendedName>
</protein>
<dbReference type="PROSITE" id="PS00086">
    <property type="entry name" value="CYTOCHROME_P450"/>
    <property type="match status" value="1"/>
</dbReference>
<dbReference type="GO" id="GO:0020037">
    <property type="term" value="F:heme binding"/>
    <property type="evidence" value="ECO:0007669"/>
    <property type="project" value="InterPro"/>
</dbReference>
<evidence type="ECO:0000313" key="12">
    <source>
        <dbReference type="Proteomes" id="UP000184383"/>
    </source>
</evidence>
<comment type="similarity">
    <text evidence="2 9">Belongs to the cytochrome P450 family.</text>
</comment>
<dbReference type="CDD" id="cd11062">
    <property type="entry name" value="CYP58-like"/>
    <property type="match status" value="1"/>
</dbReference>
<evidence type="ECO:0000256" key="5">
    <source>
        <dbReference type="ARBA" id="ARBA00023002"/>
    </source>
</evidence>
<gene>
    <name evidence="11" type="ORF">ASPWEDRAFT_150897</name>
</gene>
<evidence type="ECO:0000256" key="9">
    <source>
        <dbReference type="RuleBase" id="RU000461"/>
    </source>
</evidence>
<dbReference type="EMBL" id="KV878210">
    <property type="protein sequence ID" value="OJJ39608.1"/>
    <property type="molecule type" value="Genomic_DNA"/>
</dbReference>
<dbReference type="SUPFAM" id="SSF48264">
    <property type="entry name" value="Cytochrome P450"/>
    <property type="match status" value="1"/>
</dbReference>
<dbReference type="PRINTS" id="PR00463">
    <property type="entry name" value="EP450I"/>
</dbReference>
<proteinExistence type="inferred from homology"/>
<dbReference type="OrthoDB" id="3945418at2759"/>
<evidence type="ECO:0000256" key="3">
    <source>
        <dbReference type="ARBA" id="ARBA00022617"/>
    </source>
</evidence>
<evidence type="ECO:0000256" key="10">
    <source>
        <dbReference type="SAM" id="Phobius"/>
    </source>
</evidence>
<organism evidence="11 12">
    <name type="scientific">Aspergillus wentii DTO 134E9</name>
    <dbReference type="NCBI Taxonomy" id="1073089"/>
    <lineage>
        <taxon>Eukaryota</taxon>
        <taxon>Fungi</taxon>
        <taxon>Dikarya</taxon>
        <taxon>Ascomycota</taxon>
        <taxon>Pezizomycotina</taxon>
        <taxon>Eurotiomycetes</taxon>
        <taxon>Eurotiomycetidae</taxon>
        <taxon>Eurotiales</taxon>
        <taxon>Aspergillaceae</taxon>
        <taxon>Aspergillus</taxon>
        <taxon>Aspergillus subgen. Cremei</taxon>
    </lineage>
</organism>
<evidence type="ECO:0000256" key="1">
    <source>
        <dbReference type="ARBA" id="ARBA00001971"/>
    </source>
</evidence>
<keyword evidence="3 8" id="KW-0349">Heme</keyword>
<keyword evidence="5 9" id="KW-0560">Oxidoreductase</keyword>
<accession>A0A1L9RXN7</accession>
<name>A0A1L9RXN7_ASPWE</name>
<feature type="binding site" description="axial binding residue" evidence="8">
    <location>
        <position position="431"/>
    </location>
    <ligand>
        <name>heme</name>
        <dbReference type="ChEBI" id="CHEBI:30413"/>
    </ligand>
    <ligandPart>
        <name>Fe</name>
        <dbReference type="ChEBI" id="CHEBI:18248"/>
    </ligandPart>
</feature>
<dbReference type="InterPro" id="IPR036396">
    <property type="entry name" value="Cyt_P450_sf"/>
</dbReference>
<evidence type="ECO:0000256" key="7">
    <source>
        <dbReference type="ARBA" id="ARBA00023033"/>
    </source>
</evidence>
<dbReference type="InterPro" id="IPR002401">
    <property type="entry name" value="Cyt_P450_E_grp-I"/>
</dbReference>
<dbReference type="InterPro" id="IPR017972">
    <property type="entry name" value="Cyt_P450_CS"/>
</dbReference>